<dbReference type="RefSeq" id="XP_024338976.1">
    <property type="nucleotide sequence ID" value="XM_024476966.1"/>
</dbReference>
<proteinExistence type="predicted"/>
<dbReference type="GeneID" id="36321916"/>
<dbReference type="Proteomes" id="UP000194127">
    <property type="component" value="Unassembled WGS sequence"/>
</dbReference>
<protein>
    <submittedName>
        <fullName evidence="1">Uncharacterized protein</fullName>
    </submittedName>
</protein>
<gene>
    <name evidence="1" type="ORF">POSPLADRAFT_1033861</name>
</gene>
<dbReference type="EMBL" id="KZ110597">
    <property type="protein sequence ID" value="OSX62182.1"/>
    <property type="molecule type" value="Genomic_DNA"/>
</dbReference>
<evidence type="ECO:0000313" key="2">
    <source>
        <dbReference type="Proteomes" id="UP000194127"/>
    </source>
</evidence>
<accession>A0A1X6N132</accession>
<keyword evidence="2" id="KW-1185">Reference proteome</keyword>
<reference evidence="1 2" key="1">
    <citation type="submission" date="2017-04" db="EMBL/GenBank/DDBJ databases">
        <title>Genome Sequence of the Model Brown-Rot Fungus Postia placenta SB12.</title>
        <authorList>
            <consortium name="DOE Joint Genome Institute"/>
            <person name="Gaskell J."/>
            <person name="Kersten P."/>
            <person name="Larrondo L.F."/>
            <person name="Canessa P."/>
            <person name="Martinez D."/>
            <person name="Hibbett D."/>
            <person name="Schmoll M."/>
            <person name="Kubicek C.P."/>
            <person name="Martinez A.T."/>
            <person name="Yadav J."/>
            <person name="Master E."/>
            <person name="Magnuson J.K."/>
            <person name="James T."/>
            <person name="Yaver D."/>
            <person name="Berka R."/>
            <person name="Labutti K."/>
            <person name="Lipzen A."/>
            <person name="Aerts A."/>
            <person name="Barry K."/>
            <person name="Henrissat B."/>
            <person name="Blanchette R."/>
            <person name="Grigoriev I."/>
            <person name="Cullen D."/>
        </authorList>
    </citation>
    <scope>NUCLEOTIDE SEQUENCE [LARGE SCALE GENOMIC DNA]</scope>
    <source>
        <strain evidence="1 2">MAD-698-R-SB12</strain>
    </source>
</reference>
<evidence type="ECO:0000313" key="1">
    <source>
        <dbReference type="EMBL" id="OSX62182.1"/>
    </source>
</evidence>
<sequence length="131" mass="14392">MQASGNNVWYWPQWRGGLITFKGRENPKEQNVWTSRYKATYCCLPPSVFSEDFISSNCSDPPPSSANWVSVVRSGACSEIEGSEAVEREETAAGWHTACSASDLKSRVSTGTTARVYLREHLTVPGDSGPE</sequence>
<dbReference type="AlphaFoldDB" id="A0A1X6N132"/>
<organism evidence="1 2">
    <name type="scientific">Postia placenta MAD-698-R-SB12</name>
    <dbReference type="NCBI Taxonomy" id="670580"/>
    <lineage>
        <taxon>Eukaryota</taxon>
        <taxon>Fungi</taxon>
        <taxon>Dikarya</taxon>
        <taxon>Basidiomycota</taxon>
        <taxon>Agaricomycotina</taxon>
        <taxon>Agaricomycetes</taxon>
        <taxon>Polyporales</taxon>
        <taxon>Adustoporiaceae</taxon>
        <taxon>Rhodonia</taxon>
    </lineage>
</organism>
<name>A0A1X6N132_9APHY</name>